<sequence>MLREEVKSEICDAEDLDFVPQDQDGDVGESWNPALLHGGGSLDDTEDSSYMSSSQECSNAAVNKATLVFTSAECDGLRGTVRVSTEAQDSETPRPQVGAGGRLLWQQNHVSVHTNRSDWD</sequence>
<evidence type="ECO:0000313" key="2">
    <source>
        <dbReference type="EMBL" id="CAB1455592.1"/>
    </source>
</evidence>
<comment type="caution">
    <text evidence="2">The sequence shown here is derived from an EMBL/GenBank/DDBJ whole genome shotgun (WGS) entry which is preliminary data.</text>
</comment>
<evidence type="ECO:0000256" key="1">
    <source>
        <dbReference type="SAM" id="MobiDB-lite"/>
    </source>
</evidence>
<protein>
    <submittedName>
        <fullName evidence="2">Uncharacterized protein</fullName>
    </submittedName>
</protein>
<feature type="region of interest" description="Disordered" evidence="1">
    <location>
        <begin position="13"/>
        <end position="52"/>
    </location>
</feature>
<feature type="region of interest" description="Disordered" evidence="1">
    <location>
        <begin position="84"/>
        <end position="120"/>
    </location>
</feature>
<dbReference type="Proteomes" id="UP001153269">
    <property type="component" value="Unassembled WGS sequence"/>
</dbReference>
<proteinExistence type="predicted"/>
<keyword evidence="3" id="KW-1185">Reference proteome</keyword>
<evidence type="ECO:0000313" key="3">
    <source>
        <dbReference type="Proteomes" id="UP001153269"/>
    </source>
</evidence>
<feature type="compositionally biased region" description="Acidic residues" evidence="1">
    <location>
        <begin position="13"/>
        <end position="27"/>
    </location>
</feature>
<dbReference type="AlphaFoldDB" id="A0A9N7VUN7"/>
<gene>
    <name evidence="2" type="ORF">PLEPLA_LOCUS43373</name>
</gene>
<dbReference type="EMBL" id="CADEAL010004262">
    <property type="protein sequence ID" value="CAB1455592.1"/>
    <property type="molecule type" value="Genomic_DNA"/>
</dbReference>
<reference evidence="2" key="1">
    <citation type="submission" date="2020-03" db="EMBL/GenBank/DDBJ databases">
        <authorList>
            <person name="Weist P."/>
        </authorList>
    </citation>
    <scope>NUCLEOTIDE SEQUENCE</scope>
</reference>
<feature type="compositionally biased region" description="Polar residues" evidence="1">
    <location>
        <begin position="105"/>
        <end position="114"/>
    </location>
</feature>
<accession>A0A9N7VUN7</accession>
<organism evidence="2 3">
    <name type="scientific">Pleuronectes platessa</name>
    <name type="common">European plaice</name>
    <dbReference type="NCBI Taxonomy" id="8262"/>
    <lineage>
        <taxon>Eukaryota</taxon>
        <taxon>Metazoa</taxon>
        <taxon>Chordata</taxon>
        <taxon>Craniata</taxon>
        <taxon>Vertebrata</taxon>
        <taxon>Euteleostomi</taxon>
        <taxon>Actinopterygii</taxon>
        <taxon>Neopterygii</taxon>
        <taxon>Teleostei</taxon>
        <taxon>Neoteleostei</taxon>
        <taxon>Acanthomorphata</taxon>
        <taxon>Carangaria</taxon>
        <taxon>Pleuronectiformes</taxon>
        <taxon>Pleuronectoidei</taxon>
        <taxon>Pleuronectidae</taxon>
        <taxon>Pleuronectes</taxon>
    </lineage>
</organism>
<name>A0A9N7VUN7_PLEPL</name>